<feature type="transmembrane region" description="Helical" evidence="7">
    <location>
        <begin position="364"/>
        <end position="382"/>
    </location>
</feature>
<dbReference type="AlphaFoldDB" id="A0A2A4WT46"/>
<dbReference type="InterPro" id="IPR052031">
    <property type="entry name" value="Membrane_Transporter-Flippase"/>
</dbReference>
<feature type="transmembrane region" description="Helical" evidence="7">
    <location>
        <begin position="99"/>
        <end position="120"/>
    </location>
</feature>
<gene>
    <name evidence="8" type="ORF">COB20_16180</name>
</gene>
<dbReference type="NCBIfam" id="TIGR00797">
    <property type="entry name" value="matE"/>
    <property type="match status" value="1"/>
</dbReference>
<dbReference type="InterPro" id="IPR002528">
    <property type="entry name" value="MATE_fam"/>
</dbReference>
<feature type="transmembrane region" description="Helical" evidence="7">
    <location>
        <begin position="394"/>
        <end position="412"/>
    </location>
</feature>
<keyword evidence="4 7" id="KW-0812">Transmembrane</keyword>
<accession>A0A2A4WT46</accession>
<feature type="transmembrane region" description="Helical" evidence="7">
    <location>
        <begin position="329"/>
        <end position="352"/>
    </location>
</feature>
<dbReference type="InterPro" id="IPR048279">
    <property type="entry name" value="MdtK-like"/>
</dbReference>
<evidence type="ECO:0000256" key="5">
    <source>
        <dbReference type="ARBA" id="ARBA00022989"/>
    </source>
</evidence>
<comment type="subcellular location">
    <subcellularLocation>
        <location evidence="1">Cell inner membrane</location>
        <topology evidence="1">Multi-pass membrane protein</topology>
    </subcellularLocation>
</comment>
<feature type="transmembrane region" description="Helical" evidence="7">
    <location>
        <begin position="291"/>
        <end position="308"/>
    </location>
</feature>
<evidence type="ECO:0000313" key="9">
    <source>
        <dbReference type="Proteomes" id="UP000218767"/>
    </source>
</evidence>
<organism evidence="8 9">
    <name type="scientific">SAR86 cluster bacterium</name>
    <dbReference type="NCBI Taxonomy" id="2030880"/>
    <lineage>
        <taxon>Bacteria</taxon>
        <taxon>Pseudomonadati</taxon>
        <taxon>Pseudomonadota</taxon>
        <taxon>Gammaproteobacteria</taxon>
        <taxon>SAR86 cluster</taxon>
    </lineage>
</organism>
<evidence type="ECO:0000256" key="3">
    <source>
        <dbReference type="ARBA" id="ARBA00022475"/>
    </source>
</evidence>
<feature type="transmembrane region" description="Helical" evidence="7">
    <location>
        <begin position="173"/>
        <end position="197"/>
    </location>
</feature>
<evidence type="ECO:0000256" key="7">
    <source>
        <dbReference type="SAM" id="Phobius"/>
    </source>
</evidence>
<dbReference type="GO" id="GO:0015297">
    <property type="term" value="F:antiporter activity"/>
    <property type="evidence" value="ECO:0007669"/>
    <property type="project" value="InterPro"/>
</dbReference>
<evidence type="ECO:0000256" key="1">
    <source>
        <dbReference type="ARBA" id="ARBA00004429"/>
    </source>
</evidence>
<protein>
    <submittedName>
        <fullName evidence="8">MATE family efflux transporter</fullName>
    </submittedName>
</protein>
<proteinExistence type="predicted"/>
<dbReference type="PANTHER" id="PTHR43549">
    <property type="entry name" value="MULTIDRUG RESISTANCE PROTEIN YPNP-RELATED"/>
    <property type="match status" value="1"/>
</dbReference>
<dbReference type="Pfam" id="PF01554">
    <property type="entry name" value="MatE"/>
    <property type="match status" value="2"/>
</dbReference>
<feature type="transmembrane region" description="Helical" evidence="7">
    <location>
        <begin position="61"/>
        <end position="87"/>
    </location>
</feature>
<feature type="transmembrane region" description="Helical" evidence="7">
    <location>
        <begin position="418"/>
        <end position="439"/>
    </location>
</feature>
<evidence type="ECO:0000313" key="8">
    <source>
        <dbReference type="EMBL" id="PCI73483.1"/>
    </source>
</evidence>
<keyword evidence="5 7" id="KW-1133">Transmembrane helix</keyword>
<sequence>MSSTSNKHSYNLSEGSIQKSLIRMTTPMIIGMLMLFTFSLVDTLFISFLGTEALTAISFTFPVTFTIMSLAIGLGIGASAVVGKYLGRSEYEKAKEASTVINYISLILAAIVVAICWFFMDSIFQLMGARESLMPAIREYMVVWFPGSIMVVCIMTGNSILRACGDTKTPSILMAGAGLINAILDPIFIFGLGPIPALGIQGAAWATVIAWGIGYFYLMYILIIQKQLVSGSLPSRPVMVSSGREMLRIGVPAAGANMMTPLAAGIMTAIAASFGDEAVAAFGVGARLEPMGTLIVLAMSSSLPPLISQNFGAGKIDRVEEAYRLSIKFILGWQMLVYVGLALGAGVIASTFSDDPEVIETIKLFLWILPLGYGMQGIIILTNSSLNALHRPMSALYLSSARFFVFYVPLAYVGSQWFGLVGFFGGAFCGNLLMAAISLRSFNKAISEERATHGDSAENTAEVTERWT</sequence>
<evidence type="ECO:0000256" key="2">
    <source>
        <dbReference type="ARBA" id="ARBA00022448"/>
    </source>
</evidence>
<evidence type="ECO:0000256" key="6">
    <source>
        <dbReference type="ARBA" id="ARBA00023136"/>
    </source>
</evidence>
<keyword evidence="3" id="KW-1003">Cell membrane</keyword>
<reference evidence="9" key="1">
    <citation type="submission" date="2017-08" db="EMBL/GenBank/DDBJ databases">
        <title>A dynamic microbial community with high functional redundancy inhabits the cold, oxic subseafloor aquifer.</title>
        <authorList>
            <person name="Tully B.J."/>
            <person name="Wheat C.G."/>
            <person name="Glazer B.T."/>
            <person name="Huber J.A."/>
        </authorList>
    </citation>
    <scope>NUCLEOTIDE SEQUENCE [LARGE SCALE GENOMIC DNA]</scope>
</reference>
<keyword evidence="6 7" id="KW-0472">Membrane</keyword>
<dbReference type="PANTHER" id="PTHR43549:SF3">
    <property type="entry name" value="MULTIDRUG RESISTANCE PROTEIN YPNP-RELATED"/>
    <property type="match status" value="1"/>
</dbReference>
<dbReference type="EMBL" id="NVUL01000122">
    <property type="protein sequence ID" value="PCI73483.1"/>
    <property type="molecule type" value="Genomic_DNA"/>
</dbReference>
<name>A0A2A4WT46_9GAMM</name>
<dbReference type="Proteomes" id="UP000218767">
    <property type="component" value="Unassembled WGS sequence"/>
</dbReference>
<evidence type="ECO:0000256" key="4">
    <source>
        <dbReference type="ARBA" id="ARBA00022692"/>
    </source>
</evidence>
<dbReference type="GO" id="GO:0042910">
    <property type="term" value="F:xenobiotic transmembrane transporter activity"/>
    <property type="evidence" value="ECO:0007669"/>
    <property type="project" value="InterPro"/>
</dbReference>
<feature type="transmembrane region" description="Helical" evidence="7">
    <location>
        <begin position="203"/>
        <end position="225"/>
    </location>
</feature>
<feature type="transmembrane region" description="Helical" evidence="7">
    <location>
        <begin position="140"/>
        <end position="161"/>
    </location>
</feature>
<dbReference type="GO" id="GO:0005886">
    <property type="term" value="C:plasma membrane"/>
    <property type="evidence" value="ECO:0007669"/>
    <property type="project" value="UniProtKB-SubCell"/>
</dbReference>
<feature type="transmembrane region" description="Helical" evidence="7">
    <location>
        <begin position="246"/>
        <end position="271"/>
    </location>
</feature>
<keyword evidence="2" id="KW-0813">Transport</keyword>
<comment type="caution">
    <text evidence="8">The sequence shown here is derived from an EMBL/GenBank/DDBJ whole genome shotgun (WGS) entry which is preliminary data.</text>
</comment>
<feature type="transmembrane region" description="Helical" evidence="7">
    <location>
        <begin position="21"/>
        <end position="41"/>
    </location>
</feature>
<dbReference type="PIRSF" id="PIRSF006603">
    <property type="entry name" value="DinF"/>
    <property type="match status" value="1"/>
</dbReference>